<evidence type="ECO:0000313" key="2">
    <source>
        <dbReference type="Proteomes" id="UP000184447"/>
    </source>
</evidence>
<keyword evidence="2" id="KW-1185">Reference proteome</keyword>
<dbReference type="STRING" id="1121316.SAMN02745207_01051"/>
<evidence type="ECO:0000313" key="1">
    <source>
        <dbReference type="EMBL" id="SHH42375.1"/>
    </source>
</evidence>
<sequence length="66" mass="7648">MKELLLVLVDFQKNKVWKLGRVGYVVTTNITPIRSQEERNSEILGRISANRWAHPLDLMALIIFLV</sequence>
<dbReference type="Proteomes" id="UP000184447">
    <property type="component" value="Unassembled WGS sequence"/>
</dbReference>
<gene>
    <name evidence="1" type="ORF">SAMN02745207_01051</name>
</gene>
<dbReference type="RefSeq" id="WP_073337387.1">
    <property type="nucleotide sequence ID" value="NZ_FQXM01000005.1"/>
</dbReference>
<organism evidence="1 2">
    <name type="scientific">Clostridium grantii DSM 8605</name>
    <dbReference type="NCBI Taxonomy" id="1121316"/>
    <lineage>
        <taxon>Bacteria</taxon>
        <taxon>Bacillati</taxon>
        <taxon>Bacillota</taxon>
        <taxon>Clostridia</taxon>
        <taxon>Eubacteriales</taxon>
        <taxon>Clostridiaceae</taxon>
        <taxon>Clostridium</taxon>
    </lineage>
</organism>
<protein>
    <submittedName>
        <fullName evidence="1">Uncharacterized protein</fullName>
    </submittedName>
</protein>
<dbReference type="EMBL" id="FQXM01000005">
    <property type="protein sequence ID" value="SHH42375.1"/>
    <property type="molecule type" value="Genomic_DNA"/>
</dbReference>
<proteinExistence type="predicted"/>
<dbReference type="OrthoDB" id="9803333at2"/>
<accession>A0A1M5SV20</accession>
<name>A0A1M5SV20_9CLOT</name>
<dbReference type="AlphaFoldDB" id="A0A1M5SV20"/>
<reference evidence="1 2" key="1">
    <citation type="submission" date="2016-11" db="EMBL/GenBank/DDBJ databases">
        <authorList>
            <person name="Jaros S."/>
            <person name="Januszkiewicz K."/>
            <person name="Wedrychowicz H."/>
        </authorList>
    </citation>
    <scope>NUCLEOTIDE SEQUENCE [LARGE SCALE GENOMIC DNA]</scope>
    <source>
        <strain evidence="1 2">DSM 8605</strain>
    </source>
</reference>